<protein>
    <recommendedName>
        <fullName evidence="5">RNA helicase HEL117</fullName>
    </recommendedName>
</protein>
<feature type="compositionally biased region" description="Low complexity" evidence="2">
    <location>
        <begin position="121"/>
        <end position="133"/>
    </location>
</feature>
<dbReference type="HOGENOM" id="CLU_053559_0_0_1"/>
<dbReference type="EMBL" id="JH767573">
    <property type="protein sequence ID" value="EON65407.1"/>
    <property type="molecule type" value="Genomic_DNA"/>
</dbReference>
<sequence>MAPAQSETRSPYRASRDRSRSPRRQHEHSRHKRRRTASPRPVVLPFNSRQLAKRDFAEYKPTFALYLDIQKRLVLEELAEGEVKGRWKSFVGKWYADPNPNRGELAEGWYDPATKQKAVQSSNTVSTKSSSPARQRRSSPDYASGAPPQDADTDTDEDAIGPALPSQDVRSRRAGPAVPSMQDLDLRNEQIFEDSANHLADVRYERKVDRTVQKERLEELVPRADPGSRERQLEKKREIAATHRSFREAKSPGAEEVGESQLMGDDGIEAFRSRKKEMERKKNEREIRKEELLRARLAEREEMLEKHKAKEEKTMEMLKAIARERFG</sequence>
<feature type="compositionally biased region" description="Basic residues" evidence="2">
    <location>
        <begin position="21"/>
        <end position="37"/>
    </location>
</feature>
<dbReference type="OMA" id="MFAMYLD"/>
<proteinExistence type="predicted"/>
<dbReference type="PANTHER" id="PTHR34117:SF1">
    <property type="entry name" value="STYLE CELL-CYCLE INHIBITOR 1"/>
    <property type="match status" value="1"/>
</dbReference>
<evidence type="ECO:0008006" key="5">
    <source>
        <dbReference type="Google" id="ProtNLM"/>
    </source>
</evidence>
<dbReference type="Proteomes" id="UP000016924">
    <property type="component" value="Unassembled WGS sequence"/>
</dbReference>
<evidence type="ECO:0000256" key="1">
    <source>
        <dbReference type="SAM" id="Coils"/>
    </source>
</evidence>
<accession>R7YU13</accession>
<keyword evidence="4" id="KW-1185">Reference proteome</keyword>
<dbReference type="OrthoDB" id="2139939at2759"/>
<dbReference type="PANTHER" id="PTHR34117">
    <property type="entry name" value="STYLE CELL-CYCLE INHIBITOR 1"/>
    <property type="match status" value="1"/>
</dbReference>
<dbReference type="eggNOG" id="ENOG502RA14">
    <property type="taxonomic scope" value="Eukaryota"/>
</dbReference>
<feature type="coiled-coil region" evidence="1">
    <location>
        <begin position="268"/>
        <end position="310"/>
    </location>
</feature>
<reference evidence="4" key="1">
    <citation type="submission" date="2012-06" db="EMBL/GenBank/DDBJ databases">
        <title>The genome sequence of Coniosporium apollinis CBS 100218.</title>
        <authorList>
            <consortium name="The Broad Institute Genome Sequencing Platform"/>
            <person name="Cuomo C."/>
            <person name="Gorbushina A."/>
            <person name="Noack S."/>
            <person name="Walker B."/>
            <person name="Young S.K."/>
            <person name="Zeng Q."/>
            <person name="Gargeya S."/>
            <person name="Fitzgerald M."/>
            <person name="Haas B."/>
            <person name="Abouelleil A."/>
            <person name="Alvarado L."/>
            <person name="Arachchi H.M."/>
            <person name="Berlin A.M."/>
            <person name="Chapman S.B."/>
            <person name="Goldberg J."/>
            <person name="Griggs A."/>
            <person name="Gujja S."/>
            <person name="Hansen M."/>
            <person name="Howarth C."/>
            <person name="Imamovic A."/>
            <person name="Larimer J."/>
            <person name="McCowan C."/>
            <person name="Montmayeur A."/>
            <person name="Murphy C."/>
            <person name="Neiman D."/>
            <person name="Pearson M."/>
            <person name="Priest M."/>
            <person name="Roberts A."/>
            <person name="Saif S."/>
            <person name="Shea T."/>
            <person name="Sisk P."/>
            <person name="Sykes S."/>
            <person name="Wortman J."/>
            <person name="Nusbaum C."/>
            <person name="Birren B."/>
        </authorList>
    </citation>
    <scope>NUCLEOTIDE SEQUENCE [LARGE SCALE GENOMIC DNA]</scope>
    <source>
        <strain evidence="4">CBS 100218</strain>
    </source>
</reference>
<gene>
    <name evidence="3" type="ORF">W97_04645</name>
</gene>
<dbReference type="GeneID" id="19901956"/>
<feature type="region of interest" description="Disordered" evidence="2">
    <location>
        <begin position="1"/>
        <end position="46"/>
    </location>
</feature>
<feature type="region of interest" description="Disordered" evidence="2">
    <location>
        <begin position="242"/>
        <end position="266"/>
    </location>
</feature>
<evidence type="ECO:0000313" key="4">
    <source>
        <dbReference type="Proteomes" id="UP000016924"/>
    </source>
</evidence>
<dbReference type="AlphaFoldDB" id="R7YU13"/>
<dbReference type="InterPro" id="IPR044688">
    <property type="entry name" value="SCI-1-like"/>
</dbReference>
<dbReference type="STRING" id="1168221.R7YU13"/>
<keyword evidence="1" id="KW-0175">Coiled coil</keyword>
<dbReference type="RefSeq" id="XP_007780724.1">
    <property type="nucleotide sequence ID" value="XM_007782534.1"/>
</dbReference>
<organism evidence="3 4">
    <name type="scientific">Coniosporium apollinis (strain CBS 100218)</name>
    <name type="common">Rock-inhabiting black yeast</name>
    <dbReference type="NCBI Taxonomy" id="1168221"/>
    <lineage>
        <taxon>Eukaryota</taxon>
        <taxon>Fungi</taxon>
        <taxon>Dikarya</taxon>
        <taxon>Ascomycota</taxon>
        <taxon>Pezizomycotina</taxon>
        <taxon>Dothideomycetes</taxon>
        <taxon>Dothideomycetes incertae sedis</taxon>
        <taxon>Coniosporium</taxon>
    </lineage>
</organism>
<feature type="region of interest" description="Disordered" evidence="2">
    <location>
        <begin position="97"/>
        <end position="186"/>
    </location>
</feature>
<evidence type="ECO:0000313" key="3">
    <source>
        <dbReference type="EMBL" id="EON65407.1"/>
    </source>
</evidence>
<name>R7YU13_CONA1</name>
<evidence type="ECO:0000256" key="2">
    <source>
        <dbReference type="SAM" id="MobiDB-lite"/>
    </source>
</evidence>